<dbReference type="InterPro" id="IPR018833">
    <property type="entry name" value="Rv2993c-like_N"/>
</dbReference>
<keyword evidence="3" id="KW-1185">Reference proteome</keyword>
<feature type="domain" description="Rv2993c-like N-terminal" evidence="1">
    <location>
        <begin position="1"/>
        <end position="35"/>
    </location>
</feature>
<reference evidence="2 3" key="1">
    <citation type="submission" date="2017-06" db="EMBL/GenBank/DDBJ databases">
        <title>Complete Genome Sequence of the Soil Carbazole-Degrading Bacterium Nocardioides aromaticivorans IC177.</title>
        <authorList>
            <person name="Vejarano F."/>
            <person name="Suzuki-Minakuchi C."/>
            <person name="Ohtsubo Y."/>
            <person name="Tsuda M."/>
            <person name="Okada K."/>
            <person name="Nojiri H."/>
        </authorList>
    </citation>
    <scope>NUCLEOTIDE SEQUENCE [LARGE SCALE GENOMIC DNA]</scope>
    <source>
        <strain evidence="2 3">IC177</strain>
    </source>
</reference>
<accession>A0ABX7PT33</accession>
<organism evidence="2 3">
    <name type="scientific">Nocardioides aromaticivorans</name>
    <dbReference type="NCBI Taxonomy" id="200618"/>
    <lineage>
        <taxon>Bacteria</taxon>
        <taxon>Bacillati</taxon>
        <taxon>Actinomycetota</taxon>
        <taxon>Actinomycetes</taxon>
        <taxon>Propionibacteriales</taxon>
        <taxon>Nocardioidaceae</taxon>
        <taxon>Nocardioides</taxon>
    </lineage>
</organism>
<sequence>MRLVSFAAGGRVSWGVLEESRVIELGGDPELDGIRSLEEALRAHDLMAIAMCAVGRPPTLTAADLELLDWGIAPPAQEGCVAAAEPAPTALVIGTHTRSWLPERDPLEYVAGDLCEFVGGPRSGRPVLRTRDEWVYDSPTLDLFRRALRHAFRSDGLAPADVVWVDAPRARPENS</sequence>
<protein>
    <recommendedName>
        <fullName evidence="1">Rv2993c-like N-terminal domain-containing protein</fullName>
    </recommendedName>
</protein>
<proteinExistence type="predicted"/>
<evidence type="ECO:0000313" key="2">
    <source>
        <dbReference type="EMBL" id="QSR28793.1"/>
    </source>
</evidence>
<dbReference type="RefSeq" id="WP_207007676.1">
    <property type="nucleotide sequence ID" value="NZ_CP022295.1"/>
</dbReference>
<evidence type="ECO:0000259" key="1">
    <source>
        <dbReference type="Pfam" id="PF10370"/>
    </source>
</evidence>
<dbReference type="EMBL" id="CP022295">
    <property type="protein sequence ID" value="QSR28793.1"/>
    <property type="molecule type" value="Genomic_DNA"/>
</dbReference>
<name>A0ABX7PT33_9ACTN</name>
<evidence type="ECO:0000313" key="3">
    <source>
        <dbReference type="Proteomes" id="UP000662818"/>
    </source>
</evidence>
<dbReference type="Proteomes" id="UP000662818">
    <property type="component" value="Chromosome"/>
</dbReference>
<gene>
    <name evidence="2" type="ORF">CFH99_24530</name>
</gene>
<dbReference type="Pfam" id="PF10370">
    <property type="entry name" value="Rv2993c-like_N"/>
    <property type="match status" value="1"/>
</dbReference>